<feature type="compositionally biased region" description="Low complexity" evidence="1">
    <location>
        <begin position="17"/>
        <end position="73"/>
    </location>
</feature>
<name>A0A1Y0C6A5_9MYCO</name>
<gene>
    <name evidence="2" type="ORF">BTO20_20390</name>
</gene>
<dbReference type="KEGG" id="mdx:BTO20_20390"/>
<feature type="compositionally biased region" description="Polar residues" evidence="1">
    <location>
        <begin position="386"/>
        <end position="400"/>
    </location>
</feature>
<feature type="compositionally biased region" description="Low complexity" evidence="1">
    <location>
        <begin position="444"/>
        <end position="455"/>
    </location>
</feature>
<feature type="region of interest" description="Disordered" evidence="1">
    <location>
        <begin position="653"/>
        <end position="754"/>
    </location>
</feature>
<reference evidence="2 3" key="1">
    <citation type="submission" date="2017-04" db="EMBL/GenBank/DDBJ databases">
        <title>Whole Genome Sequence of 1,4-Dioxane Degrading Bacterium Mycobacterium dioxanotrophicus PH-06.</title>
        <authorList>
            <person name="He Y."/>
        </authorList>
    </citation>
    <scope>NUCLEOTIDE SEQUENCE [LARGE SCALE GENOMIC DNA]</scope>
    <source>
        <strain evidence="2 3">PH-06</strain>
    </source>
</reference>
<feature type="compositionally biased region" description="Basic and acidic residues" evidence="1">
    <location>
        <begin position="538"/>
        <end position="547"/>
    </location>
</feature>
<feature type="compositionally biased region" description="Low complexity" evidence="1">
    <location>
        <begin position="681"/>
        <end position="707"/>
    </location>
</feature>
<accession>A0A1Y0C6A5</accession>
<keyword evidence="3" id="KW-1185">Reference proteome</keyword>
<dbReference type="EMBL" id="CP020809">
    <property type="protein sequence ID" value="ART70586.1"/>
    <property type="molecule type" value="Genomic_DNA"/>
</dbReference>
<dbReference type="RefSeq" id="WP_087078039.1">
    <property type="nucleotide sequence ID" value="NZ_CP020809.1"/>
</dbReference>
<feature type="compositionally biased region" description="Low complexity" evidence="1">
    <location>
        <begin position="507"/>
        <end position="536"/>
    </location>
</feature>
<dbReference type="Proteomes" id="UP000195331">
    <property type="component" value="Chromosome"/>
</dbReference>
<protein>
    <submittedName>
        <fullName evidence="2">Uncharacterized protein</fullName>
    </submittedName>
</protein>
<proteinExistence type="predicted"/>
<evidence type="ECO:0000313" key="2">
    <source>
        <dbReference type="EMBL" id="ART70586.1"/>
    </source>
</evidence>
<feature type="region of interest" description="Disordered" evidence="1">
    <location>
        <begin position="1"/>
        <end position="73"/>
    </location>
</feature>
<feature type="region of interest" description="Disordered" evidence="1">
    <location>
        <begin position="381"/>
        <end position="547"/>
    </location>
</feature>
<feature type="region of interest" description="Disordered" evidence="1">
    <location>
        <begin position="576"/>
        <end position="604"/>
    </location>
</feature>
<feature type="compositionally biased region" description="Low complexity" evidence="1">
    <location>
        <begin position="726"/>
        <end position="738"/>
    </location>
</feature>
<sequence length="754" mass="75289">MSESTGAQGVPNPTHDAATSDATKPAADAPPTSASGTAPTAADAPAAATNTTSPTNAAKPAAPAPSTAGAAKPAGKLTATGTVQGAGGLYKAQYSRGVDVLDKGIEKLGAKGMAKSALKIGARAVPGIGTVVGLGFAAQDLKDGDVVGALLNTIGAIPGPIGWIGLGAGQAWEAFGPDWHLWGNGGAGYGMWDSPDGTSTRMLPASASEAAGVREVDAALATVQRNIFGFEDGPNGSVWNSNPPAALTLDTPQVEAAVKTWLTGIADLFHQMDQTMAQSGEPYFEQYRQKLAPHFSAIAELPDKVPEVMAQLRAGSKAAESAYDALLSANRNARNQLADHGALTDQSPSTTLKNTLETELTKVQAAADKLATVFDGPIPAPVEARSATTSPHDKTATTPVTAHPSPLAPAPASPTGPSVKDAGKDDMSDLGNLLSKLGHTPSAGSMGTPMGTPSTGSGGGGTPLNSPASSKPDSEPKKLLDDDKDHKKREDRKPEPLTAVKSDTAKPASTAPVTAGAAPAAPVTGVPPTAKPAAAPEQSKEVQVKDRKVTFPDAKSAKLAQVLAAADPTHPVSLADAAAQAGLKPPVPGQDLGQQVAPVDAKPGDILDTGDKKFMLLGDGAFYDLSEYKVVDASALPQDMGERAAYFHLEDAGAASSPVSGQAPAATTFDVPGGTPEPHVPADGSPASPAAPAGAPADPAGAPESGAQAIPSVGTPGVPRQGEGGPANAAATDTGTGTDVPSSTAPRLDPGAVK</sequence>
<organism evidence="2 3">
    <name type="scientific">Mycobacterium dioxanotrophicus</name>
    <dbReference type="NCBI Taxonomy" id="482462"/>
    <lineage>
        <taxon>Bacteria</taxon>
        <taxon>Bacillati</taxon>
        <taxon>Actinomycetota</taxon>
        <taxon>Actinomycetes</taxon>
        <taxon>Mycobacteriales</taxon>
        <taxon>Mycobacteriaceae</taxon>
        <taxon>Mycobacterium</taxon>
    </lineage>
</organism>
<dbReference type="AlphaFoldDB" id="A0A1Y0C6A5"/>
<feature type="compositionally biased region" description="Basic and acidic residues" evidence="1">
    <location>
        <begin position="472"/>
        <end position="485"/>
    </location>
</feature>
<dbReference type="OrthoDB" id="4628358at2"/>
<evidence type="ECO:0000256" key="1">
    <source>
        <dbReference type="SAM" id="MobiDB-lite"/>
    </source>
</evidence>
<evidence type="ECO:0000313" key="3">
    <source>
        <dbReference type="Proteomes" id="UP000195331"/>
    </source>
</evidence>